<organism evidence="2 3">
    <name type="scientific">Luteibacter anthropi</name>
    <dbReference type="NCBI Taxonomy" id="564369"/>
    <lineage>
        <taxon>Bacteria</taxon>
        <taxon>Pseudomonadati</taxon>
        <taxon>Pseudomonadota</taxon>
        <taxon>Gammaproteobacteria</taxon>
        <taxon>Lysobacterales</taxon>
        <taxon>Rhodanobacteraceae</taxon>
        <taxon>Luteibacter</taxon>
    </lineage>
</organism>
<dbReference type="AlphaFoldDB" id="A0A7X5U7X8"/>
<comment type="caution">
    <text evidence="2">The sequence shown here is derived from an EMBL/GenBank/DDBJ whole genome shotgun (WGS) entry which is preliminary data.</text>
</comment>
<sequence length="64" mass="6591">MSIEAKKDDLARAAAELVLRELDEIEARDIFGGDGGWVKVGPVQPVPPGKPGGPVTSQPKAPGA</sequence>
<dbReference type="Proteomes" id="UP000490980">
    <property type="component" value="Unassembled WGS sequence"/>
</dbReference>
<keyword evidence="3" id="KW-1185">Reference proteome</keyword>
<evidence type="ECO:0000313" key="2">
    <source>
        <dbReference type="EMBL" id="NII05492.1"/>
    </source>
</evidence>
<dbReference type="EMBL" id="JAARLZ010000002">
    <property type="protein sequence ID" value="NII05492.1"/>
    <property type="molecule type" value="Genomic_DNA"/>
</dbReference>
<evidence type="ECO:0000313" key="3">
    <source>
        <dbReference type="Proteomes" id="UP000490980"/>
    </source>
</evidence>
<proteinExistence type="predicted"/>
<reference evidence="2 3" key="1">
    <citation type="submission" date="2020-03" db="EMBL/GenBank/DDBJ databases">
        <authorList>
            <person name="Lai Q."/>
        </authorList>
    </citation>
    <scope>NUCLEOTIDE SEQUENCE [LARGE SCALE GENOMIC DNA]</scope>
    <source>
        <strain evidence="2 3">CCUG 25036</strain>
    </source>
</reference>
<feature type="region of interest" description="Disordered" evidence="1">
    <location>
        <begin position="34"/>
        <end position="64"/>
    </location>
</feature>
<dbReference type="RefSeq" id="WP_166946598.1">
    <property type="nucleotide sequence ID" value="NZ_CP077072.1"/>
</dbReference>
<name>A0A7X5U7X8_9GAMM</name>
<accession>A0A7X5U7X8</accession>
<gene>
    <name evidence="2" type="ORF">HBF25_03700</name>
</gene>
<protein>
    <submittedName>
        <fullName evidence="2">Uncharacterized protein</fullName>
    </submittedName>
</protein>
<evidence type="ECO:0000256" key="1">
    <source>
        <dbReference type="SAM" id="MobiDB-lite"/>
    </source>
</evidence>